<accession>A0A444Z076</accession>
<evidence type="ECO:0008006" key="3">
    <source>
        <dbReference type="Google" id="ProtNLM"/>
    </source>
</evidence>
<dbReference type="STRING" id="3818.A0A444Z076"/>
<evidence type="ECO:0000313" key="1">
    <source>
        <dbReference type="EMBL" id="RYR07607.1"/>
    </source>
</evidence>
<dbReference type="Gramene" id="arahy.Tifrunner.gnm2.ann2.Ah15g446600.1">
    <property type="protein sequence ID" value="arahy.Tifrunner.gnm2.ann2.Ah15g446600.1-CDS"/>
    <property type="gene ID" value="arahy.Tifrunner.gnm2.ann2.Ah15g446600"/>
</dbReference>
<evidence type="ECO:0000313" key="2">
    <source>
        <dbReference type="Proteomes" id="UP000289738"/>
    </source>
</evidence>
<protein>
    <recommendedName>
        <fullName evidence="3">Reverse transcriptase zinc-binding domain-containing protein</fullName>
    </recommendedName>
</protein>
<keyword evidence="2" id="KW-1185">Reference proteome</keyword>
<dbReference type="AlphaFoldDB" id="A0A444Z076"/>
<dbReference type="EMBL" id="SDMP01000015">
    <property type="protein sequence ID" value="RYR07607.1"/>
    <property type="molecule type" value="Genomic_DNA"/>
</dbReference>
<sequence>MKLKESSHDFKVPNSTGPWKDIINGVKQIAPLETIVGHGVRMSVGNGSKTKFWEDKWLGDFSLRDKFPILFVVSSNKNEVITNCGFWDGLLWNWNLRWRRCLFEWERKHCEELHSCLQNVFLNAGTEDKAVWTFTTDGSFTIKSMINAVEGETLGFAESKHFFDNIWRGAVPPRVEMMAWFAILGRLNTKKRQKHSKREEFSGLNQQS</sequence>
<dbReference type="Proteomes" id="UP000289738">
    <property type="component" value="Chromosome B05"/>
</dbReference>
<gene>
    <name evidence="1" type="ORF">Ahy_B05g075001</name>
</gene>
<comment type="caution">
    <text evidence="1">The sequence shown here is derived from an EMBL/GenBank/DDBJ whole genome shotgun (WGS) entry which is preliminary data.</text>
</comment>
<dbReference type="PANTHER" id="PTHR36617">
    <property type="entry name" value="PROTEIN, PUTATIVE-RELATED"/>
    <property type="match status" value="1"/>
</dbReference>
<name>A0A444Z076_ARAHY</name>
<proteinExistence type="predicted"/>
<dbReference type="PANTHER" id="PTHR36617:SF15">
    <property type="entry name" value="REVERSE TRANSCRIPTASE ZINC-BINDING DOMAIN-CONTAINING PROTEIN"/>
    <property type="match status" value="1"/>
</dbReference>
<reference evidence="1 2" key="1">
    <citation type="submission" date="2019-01" db="EMBL/GenBank/DDBJ databases">
        <title>Sequencing of cultivated peanut Arachis hypogaea provides insights into genome evolution and oil improvement.</title>
        <authorList>
            <person name="Chen X."/>
        </authorList>
    </citation>
    <scope>NUCLEOTIDE SEQUENCE [LARGE SCALE GENOMIC DNA]</scope>
    <source>
        <strain evidence="2">cv. Fuhuasheng</strain>
        <tissue evidence="1">Leaves</tissue>
    </source>
</reference>
<organism evidence="1 2">
    <name type="scientific">Arachis hypogaea</name>
    <name type="common">Peanut</name>
    <dbReference type="NCBI Taxonomy" id="3818"/>
    <lineage>
        <taxon>Eukaryota</taxon>
        <taxon>Viridiplantae</taxon>
        <taxon>Streptophyta</taxon>
        <taxon>Embryophyta</taxon>
        <taxon>Tracheophyta</taxon>
        <taxon>Spermatophyta</taxon>
        <taxon>Magnoliopsida</taxon>
        <taxon>eudicotyledons</taxon>
        <taxon>Gunneridae</taxon>
        <taxon>Pentapetalae</taxon>
        <taxon>rosids</taxon>
        <taxon>fabids</taxon>
        <taxon>Fabales</taxon>
        <taxon>Fabaceae</taxon>
        <taxon>Papilionoideae</taxon>
        <taxon>50 kb inversion clade</taxon>
        <taxon>dalbergioids sensu lato</taxon>
        <taxon>Dalbergieae</taxon>
        <taxon>Pterocarpus clade</taxon>
        <taxon>Arachis</taxon>
    </lineage>
</organism>